<proteinExistence type="predicted"/>
<keyword evidence="2" id="KW-0813">Transport</keyword>
<evidence type="ECO:0000256" key="5">
    <source>
        <dbReference type="ARBA" id="ARBA00022989"/>
    </source>
</evidence>
<dbReference type="Pfam" id="PF01384">
    <property type="entry name" value="PHO4"/>
    <property type="match status" value="1"/>
</dbReference>
<comment type="caution">
    <text evidence="8">The sequence shown here is derived from an EMBL/GenBank/DDBJ whole genome shotgun (WGS) entry which is preliminary data.</text>
</comment>
<keyword evidence="5 7" id="KW-1133">Transmembrane helix</keyword>
<dbReference type="PANTHER" id="PTHR11101">
    <property type="entry name" value="PHOSPHATE TRANSPORTER"/>
    <property type="match status" value="1"/>
</dbReference>
<reference evidence="8 9" key="1">
    <citation type="journal article" date="2018" name="BMC Genomics">
        <title>Genomic comparison of Trypanosoma conorhini and Trypanosoma rangeli to Trypanosoma cruzi strains of high and low virulence.</title>
        <authorList>
            <person name="Bradwell K.R."/>
            <person name="Koparde V.N."/>
            <person name="Matveyev A.V."/>
            <person name="Serrano M.G."/>
            <person name="Alves J.M."/>
            <person name="Parikh H."/>
            <person name="Huang B."/>
            <person name="Lee V."/>
            <person name="Espinosa-Alvarez O."/>
            <person name="Ortiz P.A."/>
            <person name="Costa-Martins A.G."/>
            <person name="Teixeira M.M."/>
            <person name="Buck G.A."/>
        </authorList>
    </citation>
    <scope>NUCLEOTIDE SEQUENCE [LARGE SCALE GENOMIC DNA]</scope>
    <source>
        <strain evidence="8 9">AM80</strain>
    </source>
</reference>
<keyword evidence="6 7" id="KW-0472">Membrane</keyword>
<evidence type="ECO:0000256" key="3">
    <source>
        <dbReference type="ARBA" id="ARBA00022592"/>
    </source>
</evidence>
<keyword evidence="4 7" id="KW-0812">Transmembrane</keyword>
<dbReference type="Proteomes" id="UP000283634">
    <property type="component" value="Unassembled WGS sequence"/>
</dbReference>
<dbReference type="AlphaFoldDB" id="A0A422N7Y2"/>
<dbReference type="GO" id="GO:0005315">
    <property type="term" value="F:phosphate transmembrane transporter activity"/>
    <property type="evidence" value="ECO:0007669"/>
    <property type="project" value="InterPro"/>
</dbReference>
<evidence type="ECO:0000256" key="6">
    <source>
        <dbReference type="ARBA" id="ARBA00023136"/>
    </source>
</evidence>
<feature type="transmembrane region" description="Helical" evidence="7">
    <location>
        <begin position="46"/>
        <end position="65"/>
    </location>
</feature>
<dbReference type="PANTHER" id="PTHR11101:SF96">
    <property type="entry name" value="PHOSPHATE TRANSPORTER"/>
    <property type="match status" value="1"/>
</dbReference>
<evidence type="ECO:0000256" key="2">
    <source>
        <dbReference type="ARBA" id="ARBA00022448"/>
    </source>
</evidence>
<protein>
    <submittedName>
        <fullName evidence="8">Solute carrier family 20 (Sodium-dependent phosphate transporter)</fullName>
    </submittedName>
</protein>
<keyword evidence="3" id="KW-0592">Phosphate transport</keyword>
<organism evidence="8 9">
    <name type="scientific">Trypanosoma rangeli</name>
    <dbReference type="NCBI Taxonomy" id="5698"/>
    <lineage>
        <taxon>Eukaryota</taxon>
        <taxon>Discoba</taxon>
        <taxon>Euglenozoa</taxon>
        <taxon>Kinetoplastea</taxon>
        <taxon>Metakinetoplastina</taxon>
        <taxon>Trypanosomatida</taxon>
        <taxon>Trypanosomatidae</taxon>
        <taxon>Trypanosoma</taxon>
        <taxon>Herpetosoma</taxon>
    </lineage>
</organism>
<gene>
    <name evidence="8" type="ORF">TraAM80_06907</name>
</gene>
<dbReference type="GeneID" id="40330840"/>
<comment type="subcellular location">
    <subcellularLocation>
        <location evidence="1">Membrane</location>
        <topology evidence="1">Multi-pass membrane protein</topology>
    </subcellularLocation>
</comment>
<evidence type="ECO:0000256" key="1">
    <source>
        <dbReference type="ARBA" id="ARBA00004141"/>
    </source>
</evidence>
<dbReference type="VEuPathDB" id="TriTrypDB:TRSC58_07105"/>
<feature type="transmembrane region" description="Helical" evidence="7">
    <location>
        <begin position="6"/>
        <end position="25"/>
    </location>
</feature>
<feature type="non-terminal residue" evidence="8">
    <location>
        <position position="108"/>
    </location>
</feature>
<sequence>MTNQYLWIAIVGGIVAFLTGCGVGMNDLANAFGTTYGSRVLTLKQIIVLASVCELAGAVSLGGEVTSTISGGIADASQFAGEPYVLMYGMLCALGAAFLWLLLATILT</sequence>
<dbReference type="GO" id="GO:0035435">
    <property type="term" value="P:phosphate ion transmembrane transport"/>
    <property type="evidence" value="ECO:0007669"/>
    <property type="project" value="TreeGrafter"/>
</dbReference>
<dbReference type="RefSeq" id="XP_029236387.1">
    <property type="nucleotide sequence ID" value="XM_029383729.1"/>
</dbReference>
<feature type="transmembrane region" description="Helical" evidence="7">
    <location>
        <begin position="85"/>
        <end position="107"/>
    </location>
</feature>
<dbReference type="EMBL" id="MKGL01000269">
    <property type="protein sequence ID" value="RNF01536.1"/>
    <property type="molecule type" value="Genomic_DNA"/>
</dbReference>
<dbReference type="OrthoDB" id="260807at2759"/>
<dbReference type="InterPro" id="IPR001204">
    <property type="entry name" value="Phos_transporter"/>
</dbReference>
<evidence type="ECO:0000313" key="8">
    <source>
        <dbReference type="EMBL" id="RNF01536.1"/>
    </source>
</evidence>
<dbReference type="GO" id="GO:0016020">
    <property type="term" value="C:membrane"/>
    <property type="evidence" value="ECO:0007669"/>
    <property type="project" value="UniProtKB-SubCell"/>
</dbReference>
<keyword evidence="9" id="KW-1185">Reference proteome</keyword>
<name>A0A422N7Y2_TRYRA</name>
<accession>A0A422N7Y2</accession>
<evidence type="ECO:0000313" key="9">
    <source>
        <dbReference type="Proteomes" id="UP000283634"/>
    </source>
</evidence>
<dbReference type="OMA" id="TLKWYHV"/>
<evidence type="ECO:0000256" key="7">
    <source>
        <dbReference type="SAM" id="Phobius"/>
    </source>
</evidence>
<evidence type="ECO:0000256" key="4">
    <source>
        <dbReference type="ARBA" id="ARBA00022692"/>
    </source>
</evidence>